<organism evidence="1 2">
    <name type="scientific">Artemisia annua</name>
    <name type="common">Sweet wormwood</name>
    <dbReference type="NCBI Taxonomy" id="35608"/>
    <lineage>
        <taxon>Eukaryota</taxon>
        <taxon>Viridiplantae</taxon>
        <taxon>Streptophyta</taxon>
        <taxon>Embryophyta</taxon>
        <taxon>Tracheophyta</taxon>
        <taxon>Spermatophyta</taxon>
        <taxon>Magnoliopsida</taxon>
        <taxon>eudicotyledons</taxon>
        <taxon>Gunneridae</taxon>
        <taxon>Pentapetalae</taxon>
        <taxon>asterids</taxon>
        <taxon>campanulids</taxon>
        <taxon>Asterales</taxon>
        <taxon>Asteraceae</taxon>
        <taxon>Asteroideae</taxon>
        <taxon>Anthemideae</taxon>
        <taxon>Artemisiinae</taxon>
        <taxon>Artemisia</taxon>
    </lineage>
</organism>
<accession>A0A2U1PPD4</accession>
<evidence type="ECO:0000313" key="2">
    <source>
        <dbReference type="Proteomes" id="UP000245207"/>
    </source>
</evidence>
<dbReference type="EMBL" id="PKPP01000898">
    <property type="protein sequence ID" value="PWA87609.1"/>
    <property type="molecule type" value="Genomic_DNA"/>
</dbReference>
<reference evidence="1 2" key="1">
    <citation type="journal article" date="2018" name="Mol. Plant">
        <title>The genome of Artemisia annua provides insight into the evolution of Asteraceae family and artemisinin biosynthesis.</title>
        <authorList>
            <person name="Shen Q."/>
            <person name="Zhang L."/>
            <person name="Liao Z."/>
            <person name="Wang S."/>
            <person name="Yan T."/>
            <person name="Shi P."/>
            <person name="Liu M."/>
            <person name="Fu X."/>
            <person name="Pan Q."/>
            <person name="Wang Y."/>
            <person name="Lv Z."/>
            <person name="Lu X."/>
            <person name="Zhang F."/>
            <person name="Jiang W."/>
            <person name="Ma Y."/>
            <person name="Chen M."/>
            <person name="Hao X."/>
            <person name="Li L."/>
            <person name="Tang Y."/>
            <person name="Lv G."/>
            <person name="Zhou Y."/>
            <person name="Sun X."/>
            <person name="Brodelius P.E."/>
            <person name="Rose J.K.C."/>
            <person name="Tang K."/>
        </authorList>
    </citation>
    <scope>NUCLEOTIDE SEQUENCE [LARGE SCALE GENOMIC DNA]</scope>
    <source>
        <strain evidence="2">cv. Huhao1</strain>
        <tissue evidence="1">Leaf</tissue>
    </source>
</reference>
<dbReference type="AlphaFoldDB" id="A0A2U1PPD4"/>
<protein>
    <submittedName>
        <fullName evidence="1">Uncharacterized protein</fullName>
    </submittedName>
</protein>
<proteinExistence type="predicted"/>
<comment type="caution">
    <text evidence="1">The sequence shown here is derived from an EMBL/GenBank/DDBJ whole genome shotgun (WGS) entry which is preliminary data.</text>
</comment>
<dbReference type="Proteomes" id="UP000245207">
    <property type="component" value="Unassembled WGS sequence"/>
</dbReference>
<evidence type="ECO:0000313" key="1">
    <source>
        <dbReference type="EMBL" id="PWA87609.1"/>
    </source>
</evidence>
<sequence>MSDKPYLKELQDICGSEKLHDCFKFLMIQEIPINEENMRNVAAVRDDMRMNVEKRSDRQDEVFDLYFDEVEAAGDVFDALHEVQIIEKRLVESLASVVADFQRLIALKNETIEKLEEYDED</sequence>
<keyword evidence="2" id="KW-1185">Reference proteome</keyword>
<gene>
    <name evidence="1" type="ORF">CTI12_AA127430</name>
</gene>
<name>A0A2U1PPD4_ARTAN</name>